<proteinExistence type="inferred from homology"/>
<dbReference type="GO" id="GO:0005886">
    <property type="term" value="C:plasma membrane"/>
    <property type="evidence" value="ECO:0007669"/>
    <property type="project" value="UniProtKB-SubCell"/>
</dbReference>
<evidence type="ECO:0000256" key="10">
    <source>
        <dbReference type="ARBA" id="ARBA00038904"/>
    </source>
</evidence>
<feature type="domain" description="HMA" evidence="13">
    <location>
        <begin position="1"/>
        <end position="58"/>
    </location>
</feature>
<keyword evidence="6 12" id="KW-0067">ATP-binding</keyword>
<dbReference type="InterPro" id="IPR001757">
    <property type="entry name" value="P_typ_ATPase"/>
</dbReference>
<feature type="transmembrane region" description="Helical" evidence="12">
    <location>
        <begin position="402"/>
        <end position="424"/>
    </location>
</feature>
<dbReference type="KEGG" id="aiq:Azoinq_10705"/>
<evidence type="ECO:0000256" key="2">
    <source>
        <dbReference type="ARBA" id="ARBA00006024"/>
    </source>
</evidence>
<dbReference type="GO" id="GO:0005524">
    <property type="term" value="F:ATP binding"/>
    <property type="evidence" value="ECO:0007669"/>
    <property type="project" value="UniProtKB-UniRule"/>
</dbReference>
<dbReference type="NCBIfam" id="TIGR01494">
    <property type="entry name" value="ATPase_P-type"/>
    <property type="match status" value="2"/>
</dbReference>
<dbReference type="InterPro" id="IPR027256">
    <property type="entry name" value="P-typ_ATPase_IB"/>
</dbReference>
<evidence type="ECO:0000313" key="15">
    <source>
        <dbReference type="Proteomes" id="UP000683428"/>
    </source>
</evidence>
<dbReference type="GO" id="GO:0043682">
    <property type="term" value="F:P-type divalent copper transporter activity"/>
    <property type="evidence" value="ECO:0007669"/>
    <property type="project" value="UniProtKB-EC"/>
</dbReference>
<dbReference type="GO" id="GO:0005507">
    <property type="term" value="F:copper ion binding"/>
    <property type="evidence" value="ECO:0007669"/>
    <property type="project" value="TreeGrafter"/>
</dbReference>
<feature type="transmembrane region" description="Helical" evidence="12">
    <location>
        <begin position="760"/>
        <end position="779"/>
    </location>
</feature>
<organism evidence="14 15">
    <name type="scientific">Azospira inquinata</name>
    <dbReference type="NCBI Taxonomy" id="2785627"/>
    <lineage>
        <taxon>Bacteria</taxon>
        <taxon>Pseudomonadati</taxon>
        <taxon>Pseudomonadota</taxon>
        <taxon>Betaproteobacteria</taxon>
        <taxon>Rhodocyclales</taxon>
        <taxon>Rhodocyclaceae</taxon>
        <taxon>Azospira</taxon>
    </lineage>
</organism>
<dbReference type="PANTHER" id="PTHR43520:SF8">
    <property type="entry name" value="P-TYPE CU(+) TRANSPORTER"/>
    <property type="match status" value="1"/>
</dbReference>
<dbReference type="Pfam" id="PF00403">
    <property type="entry name" value="HMA"/>
    <property type="match status" value="2"/>
</dbReference>
<dbReference type="Proteomes" id="UP000683428">
    <property type="component" value="Chromosome"/>
</dbReference>
<dbReference type="PANTHER" id="PTHR43520">
    <property type="entry name" value="ATP7, ISOFORM B"/>
    <property type="match status" value="1"/>
</dbReference>
<dbReference type="NCBIfam" id="TIGR01511">
    <property type="entry name" value="ATPase-IB1_Cu"/>
    <property type="match status" value="1"/>
</dbReference>
<keyword evidence="5 12" id="KW-0547">Nucleotide-binding</keyword>
<feature type="transmembrane region" description="Helical" evidence="12">
    <location>
        <begin position="785"/>
        <end position="802"/>
    </location>
</feature>
<evidence type="ECO:0000259" key="13">
    <source>
        <dbReference type="PROSITE" id="PS50846"/>
    </source>
</evidence>
<dbReference type="CDD" id="cd02094">
    <property type="entry name" value="P-type_ATPase_Cu-like"/>
    <property type="match status" value="1"/>
</dbReference>
<sequence>MTCAACSARLEKVLNRLPGVEASVNLAAETATVRLAEEGATTPVQVVAAVDRAGFSVSPGTLELAITGMTCAACSARLEKVLNRLPGVEASVNLAAERARVRYVPGLCDGEALVAAVERAGFGATLATDRSREEEKARKAARYARDRGRFFIAALLTLPLLAQMGTMLSPAAMASMAHGGEWLPRWLQLALATPVQFWIGWRFYDGAYKSLRGGGANMDVLVALGTSMAYGFSLVVTLAGLEHRHVYFEASAAVITLVLLGKLLESRAKARTTAALEALVGLQPRTARVQRPGPEGATWEEVPVDTLVPGDIYLVRAGEGVPVDGEVVEGSSSVNEAMLTGESMPVAKGVGDRVFAAALNGPGLLRCRATGVGEHTLLAGIIRQVGEAQGSKAPVQRLADRIAGIFVPAVCAVAALTFVLWWWLGGDFTTALVNGVAVLVIACPCALGLATPTAIMVGTGRGANAGILVKNAEALERAEKIAVLAVDKTGTLTQGQPAVTDCLPLAGAGAPSAEELVAWAGALEQGSDHPLARAVLAELDNRGLELPEVQGFQNFPGHGVQGTVSGRSLALGSPSWLKERGVEGNMTVLSQLQAQGKTVVGLAQGGDAAGAGETGIALAPWRLLGWIAIADPLRSSSAAAVARLRALGVEVVMLTGDNPATAAAIAEAAGISRFQAQVLPGDKAAAVQALKQGGRLVAMAGDGINDAPALAAADVSFAMGAGSDAALEAADLTLMKNDLGGVADAISLSRATLGKIRQNLFFAFIYNVLGIPLAALGWLNPVVAGAAMAMSSVSVVSNSLLLRRWRPDPLSTNRSA</sequence>
<dbReference type="PROSITE" id="PS00154">
    <property type="entry name" value="ATPASE_E1_E2"/>
    <property type="match status" value="1"/>
</dbReference>
<evidence type="ECO:0000256" key="8">
    <source>
        <dbReference type="ARBA" id="ARBA00022989"/>
    </source>
</evidence>
<dbReference type="EC" id="7.2.2.9" evidence="10"/>
<accession>A0A975SQ96</accession>
<keyword evidence="9 12" id="KW-0472">Membrane</keyword>
<keyword evidence="7" id="KW-1278">Translocase</keyword>
<evidence type="ECO:0000256" key="11">
    <source>
        <dbReference type="ARBA" id="ARBA00047424"/>
    </source>
</evidence>
<dbReference type="SFLD" id="SFLDG00002">
    <property type="entry name" value="C1.7:_P-type_atpase_like"/>
    <property type="match status" value="1"/>
</dbReference>
<reference evidence="14" key="1">
    <citation type="submission" date="2020-11" db="EMBL/GenBank/DDBJ databases">
        <title>Azospira inquinata sp. nov.</title>
        <authorList>
            <person name="Moe W.M."/>
            <person name="Mikes M.C."/>
        </authorList>
    </citation>
    <scope>NUCLEOTIDE SEQUENCE</scope>
    <source>
        <strain evidence="14">Azo-3</strain>
    </source>
</reference>
<evidence type="ECO:0000256" key="4">
    <source>
        <dbReference type="ARBA" id="ARBA00022723"/>
    </source>
</evidence>
<comment type="similarity">
    <text evidence="2 12">Belongs to the cation transport ATPase (P-type) (TC 3.A.3) family. Type IB subfamily.</text>
</comment>
<evidence type="ECO:0000256" key="5">
    <source>
        <dbReference type="ARBA" id="ARBA00022741"/>
    </source>
</evidence>
<evidence type="ECO:0000256" key="9">
    <source>
        <dbReference type="ARBA" id="ARBA00023136"/>
    </source>
</evidence>
<dbReference type="Pfam" id="PF00122">
    <property type="entry name" value="E1-E2_ATPase"/>
    <property type="match status" value="1"/>
</dbReference>
<feature type="transmembrane region" description="Helical" evidence="12">
    <location>
        <begin position="148"/>
        <end position="166"/>
    </location>
</feature>
<keyword evidence="3 12" id="KW-0812">Transmembrane</keyword>
<dbReference type="Pfam" id="PF00702">
    <property type="entry name" value="Hydrolase"/>
    <property type="match status" value="1"/>
</dbReference>
<keyword evidence="15" id="KW-1185">Reference proteome</keyword>
<feature type="transmembrane region" description="Helical" evidence="12">
    <location>
        <begin position="216"/>
        <end position="240"/>
    </location>
</feature>
<dbReference type="InterPro" id="IPR018303">
    <property type="entry name" value="ATPase_P-typ_P_site"/>
</dbReference>
<comment type="subcellular location">
    <subcellularLocation>
        <location evidence="12">Cell membrane</location>
    </subcellularLocation>
    <subcellularLocation>
        <location evidence="1">Membrane</location>
        <topology evidence="1">Multi-pass membrane protein</topology>
    </subcellularLocation>
</comment>
<dbReference type="PROSITE" id="PS50846">
    <property type="entry name" value="HMA_2"/>
    <property type="match status" value="2"/>
</dbReference>
<protein>
    <recommendedName>
        <fullName evidence="10">P-type Cu(2+) transporter</fullName>
        <ecNumber evidence="10">7.2.2.9</ecNumber>
    </recommendedName>
</protein>
<dbReference type="NCBIfam" id="TIGR01525">
    <property type="entry name" value="ATPase-IB_hvy"/>
    <property type="match status" value="1"/>
</dbReference>
<dbReference type="CDD" id="cd00371">
    <property type="entry name" value="HMA"/>
    <property type="match status" value="2"/>
</dbReference>
<name>A0A975SQ96_9RHOO</name>
<feature type="domain" description="HMA" evidence="13">
    <location>
        <begin position="60"/>
        <end position="125"/>
    </location>
</feature>
<dbReference type="EMBL" id="CP064782">
    <property type="protein sequence ID" value="QWT50530.1"/>
    <property type="molecule type" value="Genomic_DNA"/>
</dbReference>
<dbReference type="SFLD" id="SFLDF00027">
    <property type="entry name" value="p-type_atpase"/>
    <property type="match status" value="1"/>
</dbReference>
<keyword evidence="12" id="KW-1003">Cell membrane</keyword>
<evidence type="ECO:0000256" key="6">
    <source>
        <dbReference type="ARBA" id="ARBA00022840"/>
    </source>
</evidence>
<comment type="catalytic activity">
    <reaction evidence="11">
        <text>Cu(2+)(in) + ATP + H2O = Cu(2+)(out) + ADP + phosphate + H(+)</text>
        <dbReference type="Rhea" id="RHEA:10376"/>
        <dbReference type="ChEBI" id="CHEBI:15377"/>
        <dbReference type="ChEBI" id="CHEBI:15378"/>
        <dbReference type="ChEBI" id="CHEBI:29036"/>
        <dbReference type="ChEBI" id="CHEBI:30616"/>
        <dbReference type="ChEBI" id="CHEBI:43474"/>
        <dbReference type="ChEBI" id="CHEBI:456216"/>
        <dbReference type="EC" id="7.2.2.9"/>
    </reaction>
</comment>
<feature type="transmembrane region" description="Helical" evidence="12">
    <location>
        <begin position="246"/>
        <end position="264"/>
    </location>
</feature>
<dbReference type="InterPro" id="IPR017969">
    <property type="entry name" value="Heavy-metal-associated_CS"/>
</dbReference>
<dbReference type="InterPro" id="IPR006121">
    <property type="entry name" value="HMA_dom"/>
</dbReference>
<dbReference type="FunFam" id="2.70.150.10:FF:000002">
    <property type="entry name" value="Copper-transporting ATPase 1, putative"/>
    <property type="match status" value="1"/>
</dbReference>
<evidence type="ECO:0000256" key="7">
    <source>
        <dbReference type="ARBA" id="ARBA00022967"/>
    </source>
</evidence>
<dbReference type="GO" id="GO:0016887">
    <property type="term" value="F:ATP hydrolysis activity"/>
    <property type="evidence" value="ECO:0007669"/>
    <property type="project" value="InterPro"/>
</dbReference>
<dbReference type="InterPro" id="IPR044492">
    <property type="entry name" value="P_typ_ATPase_HD_dom"/>
</dbReference>
<feature type="transmembrane region" description="Helical" evidence="12">
    <location>
        <begin position="436"/>
        <end position="457"/>
    </location>
</feature>
<evidence type="ECO:0000313" key="14">
    <source>
        <dbReference type="EMBL" id="QWT50530.1"/>
    </source>
</evidence>
<keyword evidence="8 12" id="KW-1133">Transmembrane helix</keyword>
<feature type="transmembrane region" description="Helical" evidence="12">
    <location>
        <begin position="186"/>
        <end position="204"/>
    </location>
</feature>
<evidence type="ECO:0000256" key="12">
    <source>
        <dbReference type="RuleBase" id="RU362081"/>
    </source>
</evidence>
<dbReference type="GO" id="GO:0055070">
    <property type="term" value="P:copper ion homeostasis"/>
    <property type="evidence" value="ECO:0007669"/>
    <property type="project" value="TreeGrafter"/>
</dbReference>
<dbReference type="InterPro" id="IPR059000">
    <property type="entry name" value="ATPase_P-type_domA"/>
</dbReference>
<gene>
    <name evidence="14" type="ORF">Azoinq_10705</name>
</gene>
<keyword evidence="4 12" id="KW-0479">Metal-binding</keyword>
<dbReference type="FunFam" id="3.30.70.100:FF:000005">
    <property type="entry name" value="Copper-exporting P-type ATPase A"/>
    <property type="match status" value="1"/>
</dbReference>
<dbReference type="PROSITE" id="PS01047">
    <property type="entry name" value="HMA_1"/>
    <property type="match status" value="1"/>
</dbReference>
<dbReference type="AlphaFoldDB" id="A0A975SQ96"/>
<evidence type="ECO:0000256" key="3">
    <source>
        <dbReference type="ARBA" id="ARBA00022692"/>
    </source>
</evidence>
<dbReference type="SFLD" id="SFLDS00003">
    <property type="entry name" value="Haloacid_Dehalogenase"/>
    <property type="match status" value="1"/>
</dbReference>
<evidence type="ECO:0000256" key="1">
    <source>
        <dbReference type="ARBA" id="ARBA00004141"/>
    </source>
</evidence>